<keyword evidence="3 12" id="KW-1134">Transmembrane beta strand</keyword>
<keyword evidence="6" id="KW-0732">Signal</keyword>
<dbReference type="Gene3D" id="2.60.40.1120">
    <property type="entry name" value="Carboxypeptidase-like, regulatory domain"/>
    <property type="match status" value="1"/>
</dbReference>
<dbReference type="GO" id="GO:0044718">
    <property type="term" value="P:siderophore transmembrane transport"/>
    <property type="evidence" value="ECO:0007669"/>
    <property type="project" value="TreeGrafter"/>
</dbReference>
<keyword evidence="8 13" id="KW-0798">TonB box</keyword>
<dbReference type="PROSITE" id="PS52016">
    <property type="entry name" value="TONB_DEPENDENT_REC_3"/>
    <property type="match status" value="1"/>
</dbReference>
<evidence type="ECO:0000256" key="8">
    <source>
        <dbReference type="ARBA" id="ARBA00023077"/>
    </source>
</evidence>
<comment type="subcellular location">
    <subcellularLocation>
        <location evidence="1 12">Cell outer membrane</location>
        <topology evidence="1 12">Multi-pass membrane protein</topology>
    </subcellularLocation>
</comment>
<dbReference type="InterPro" id="IPR023996">
    <property type="entry name" value="TonB-dep_OMP_SusC/RagA"/>
</dbReference>
<dbReference type="Pfam" id="PF13715">
    <property type="entry name" value="CarbopepD_reg_2"/>
    <property type="match status" value="1"/>
</dbReference>
<evidence type="ECO:0000256" key="12">
    <source>
        <dbReference type="PROSITE-ProRule" id="PRU01360"/>
    </source>
</evidence>
<evidence type="ECO:0000259" key="15">
    <source>
        <dbReference type="SMART" id="SM00965"/>
    </source>
</evidence>
<feature type="region of interest" description="Disordered" evidence="14">
    <location>
        <begin position="126"/>
        <end position="153"/>
    </location>
</feature>
<dbReference type="RefSeq" id="WP_191038123.1">
    <property type="nucleotide sequence ID" value="NZ_JACXAA010000002.1"/>
</dbReference>
<dbReference type="PANTHER" id="PTHR30069:SF29">
    <property type="entry name" value="HEMOGLOBIN AND HEMOGLOBIN-HAPTOGLOBIN-BINDING PROTEIN 1-RELATED"/>
    <property type="match status" value="1"/>
</dbReference>
<evidence type="ECO:0000313" key="17">
    <source>
        <dbReference type="Proteomes" id="UP000653797"/>
    </source>
</evidence>
<sequence>MRINTKPRVIFEKIMRTAFYQVFILVWCSSLVLAFDGRGQEVLNRPISVSIENLQIEQAVKKIGKLASVRFIYSPQVIRSDRKVSLSVQNQPLSEVLNSLLTPLHVTYEVVGSQIILRNVEPRSAVPSTETPATAADETITGTVTDENNAPLPGVTIAVKGTSRGTTTDAQGQFSLSVPSPDVTLVFSFVGYVNQEVSAGNRTQLAIKLAPDTKSLQEVVVVGYGTQKKATLTGAIATVDAKTFQDRGPIASPLAALQGQVPGVAVTRSSSQPGREGWSFLIRGNSSVNSTEPLIIVDGLPIPSASALNSFNPADIDNISFLKDAAAAIYGARAAGGVVLITTKRAKLGKAIIEYNGSVSRKVIGLQPKLVDVNGWGPMIKEAREADAFAPTDIWINLANAAIYAKKNGINNLTYAQWTAAGYTGFTDVKDFSFFDGTMQDILWGNATSQEHQLSVSSRSDKAGYRISLGYLNDGSLLRWGNNSNQRYNLRLVNDYQVSPKLKIESNISLEKNDIIQPSNIGAVLNNGIQPGLPTSTIDGKAYVWGSGIANAAPNNIAQFGGDAKEYNTRLNTNFSATYTFTQKLKAVATAGYYFHNADYRTNEDLIPFYDYSGTQLISTLTPSGANRSFYQRAARREAYYNLNAYLDYGTSFGNDHSLNLTAGAQYERDEVNSFLTRTQDILAGVPTSLALGTGDAASRTNTEAQNHYALAGYFGRANYTFRNKYLLEGNFRYDGSSKFSAENRWKLFGGVLAAWRISQEEFMKNIPFINELKLRASVGTTGNQSGIGLYDYIQLLNLSSSPGGTNSGYPILGTSPAVRVAPGGLVALDRTWERVRTTNFGLDFSVLKNRLSGAAEYFIKNNDNMLIARTYPTVLGSTAPAGNNGNLVTKGWEVSLNWRGSVGQLNYRFGGNVSDFTNKLVDFGGQTLFNSNNRGLNSAVEGYPINSYFGLEYAGRIQTQEQLEAYKKLIPGNNIGIPSGTARNASLQLGDNMFRDLNGDGKLTFEGDAKYLGTDNPRMIYGINGGLDYKGFDFNFIFQGVGERTIIRDGNWRIPAAVLFQAQNSAYLNQWWTPERTDARLPRISSTGTINNYNYIPSDWVAENGAYLRLKNLVFGYTLPQKLTQKARIQRLRLYYSGNDLWEISKITDGWDPEASRTVSNTGDTNNNNQSTFSQRFPFYRFHTVGINLTF</sequence>
<dbReference type="InterPro" id="IPR039426">
    <property type="entry name" value="TonB-dep_rcpt-like"/>
</dbReference>
<gene>
    <name evidence="16" type="ORF">IC230_06270</name>
</gene>
<dbReference type="GO" id="GO:0015344">
    <property type="term" value="F:siderophore uptake transmembrane transporter activity"/>
    <property type="evidence" value="ECO:0007669"/>
    <property type="project" value="TreeGrafter"/>
</dbReference>
<comment type="caution">
    <text evidence="16">The sequence shown here is derived from an EMBL/GenBank/DDBJ whole genome shotgun (WGS) entry which is preliminary data.</text>
</comment>
<keyword evidence="9 12" id="KW-0472">Membrane</keyword>
<dbReference type="Pfam" id="PF07660">
    <property type="entry name" value="STN"/>
    <property type="match status" value="1"/>
</dbReference>
<evidence type="ECO:0000313" key="16">
    <source>
        <dbReference type="EMBL" id="MBD2752486.1"/>
    </source>
</evidence>
<keyword evidence="4" id="KW-0410">Iron transport</keyword>
<evidence type="ECO:0000256" key="3">
    <source>
        <dbReference type="ARBA" id="ARBA00022452"/>
    </source>
</evidence>
<dbReference type="InterPro" id="IPR012910">
    <property type="entry name" value="Plug_dom"/>
</dbReference>
<keyword evidence="2 12" id="KW-0813">Transport</keyword>
<evidence type="ECO:0000256" key="7">
    <source>
        <dbReference type="ARBA" id="ARBA00023004"/>
    </source>
</evidence>
<keyword evidence="11 12" id="KW-0998">Cell outer membrane</keyword>
<dbReference type="Gene3D" id="2.40.170.20">
    <property type="entry name" value="TonB-dependent receptor, beta-barrel domain"/>
    <property type="match status" value="1"/>
</dbReference>
<dbReference type="InterPro" id="IPR037066">
    <property type="entry name" value="Plug_dom_sf"/>
</dbReference>
<evidence type="ECO:0000256" key="5">
    <source>
        <dbReference type="ARBA" id="ARBA00022692"/>
    </source>
</evidence>
<dbReference type="SMART" id="SM00965">
    <property type="entry name" value="STN"/>
    <property type="match status" value="1"/>
</dbReference>
<dbReference type="Gene3D" id="2.170.130.10">
    <property type="entry name" value="TonB-dependent receptor, plug domain"/>
    <property type="match status" value="1"/>
</dbReference>
<evidence type="ECO:0000256" key="11">
    <source>
        <dbReference type="ARBA" id="ARBA00023237"/>
    </source>
</evidence>
<evidence type="ECO:0000256" key="14">
    <source>
        <dbReference type="SAM" id="MobiDB-lite"/>
    </source>
</evidence>
<feature type="domain" description="Secretin/TonB short N-terminal" evidence="15">
    <location>
        <begin position="69"/>
        <end position="120"/>
    </location>
</feature>
<dbReference type="SUPFAM" id="SSF56935">
    <property type="entry name" value="Porins"/>
    <property type="match status" value="1"/>
</dbReference>
<evidence type="ECO:0000256" key="4">
    <source>
        <dbReference type="ARBA" id="ARBA00022496"/>
    </source>
</evidence>
<name>A0A927GCH8_9BACT</name>
<dbReference type="NCBIfam" id="TIGR04056">
    <property type="entry name" value="OMP_RagA_SusC"/>
    <property type="match status" value="1"/>
</dbReference>
<keyword evidence="4" id="KW-0406">Ion transport</keyword>
<evidence type="ECO:0000256" key="6">
    <source>
        <dbReference type="ARBA" id="ARBA00022729"/>
    </source>
</evidence>
<comment type="similarity">
    <text evidence="12 13">Belongs to the TonB-dependent receptor family.</text>
</comment>
<evidence type="ECO:0000256" key="2">
    <source>
        <dbReference type="ARBA" id="ARBA00022448"/>
    </source>
</evidence>
<dbReference type="InterPro" id="IPR011662">
    <property type="entry name" value="Secretin/TonB_short_N"/>
</dbReference>
<keyword evidence="5 12" id="KW-0812">Transmembrane</keyword>
<dbReference type="Pfam" id="PF07715">
    <property type="entry name" value="Plug"/>
    <property type="match status" value="1"/>
</dbReference>
<keyword evidence="7" id="KW-0408">Iron</keyword>
<evidence type="ECO:0000256" key="9">
    <source>
        <dbReference type="ARBA" id="ARBA00023136"/>
    </source>
</evidence>
<keyword evidence="10 16" id="KW-0675">Receptor</keyword>
<dbReference type="EMBL" id="JACXAA010000002">
    <property type="protein sequence ID" value="MBD2752486.1"/>
    <property type="molecule type" value="Genomic_DNA"/>
</dbReference>
<dbReference type="InterPro" id="IPR008969">
    <property type="entry name" value="CarboxyPept-like_regulatory"/>
</dbReference>
<reference evidence="16" key="1">
    <citation type="submission" date="2020-09" db="EMBL/GenBank/DDBJ databases">
        <authorList>
            <person name="Kim M.K."/>
        </authorList>
    </citation>
    <scope>NUCLEOTIDE SEQUENCE</scope>
    <source>
        <strain evidence="16">BT704</strain>
    </source>
</reference>
<evidence type="ECO:0000256" key="13">
    <source>
        <dbReference type="RuleBase" id="RU003357"/>
    </source>
</evidence>
<dbReference type="PANTHER" id="PTHR30069">
    <property type="entry name" value="TONB-DEPENDENT OUTER MEMBRANE RECEPTOR"/>
    <property type="match status" value="1"/>
</dbReference>
<dbReference type="Pfam" id="PF00593">
    <property type="entry name" value="TonB_dep_Rec_b-barrel"/>
    <property type="match status" value="1"/>
</dbReference>
<proteinExistence type="inferred from homology"/>
<accession>A0A927GCH8</accession>
<organism evidence="16 17">
    <name type="scientific">Spirosoma validum</name>
    <dbReference type="NCBI Taxonomy" id="2771355"/>
    <lineage>
        <taxon>Bacteria</taxon>
        <taxon>Pseudomonadati</taxon>
        <taxon>Bacteroidota</taxon>
        <taxon>Cytophagia</taxon>
        <taxon>Cytophagales</taxon>
        <taxon>Cytophagaceae</taxon>
        <taxon>Spirosoma</taxon>
    </lineage>
</organism>
<evidence type="ECO:0000256" key="1">
    <source>
        <dbReference type="ARBA" id="ARBA00004571"/>
    </source>
</evidence>
<dbReference type="InterPro" id="IPR023997">
    <property type="entry name" value="TonB-dep_OMP_SusC/RagA_CS"/>
</dbReference>
<dbReference type="InterPro" id="IPR036942">
    <property type="entry name" value="Beta-barrel_TonB_sf"/>
</dbReference>
<keyword evidence="17" id="KW-1185">Reference proteome</keyword>
<protein>
    <submittedName>
        <fullName evidence="16">TonB-dependent receptor</fullName>
    </submittedName>
</protein>
<dbReference type="SUPFAM" id="SSF49464">
    <property type="entry name" value="Carboxypeptidase regulatory domain-like"/>
    <property type="match status" value="1"/>
</dbReference>
<dbReference type="InterPro" id="IPR000531">
    <property type="entry name" value="Beta-barrel_TonB"/>
</dbReference>
<dbReference type="AlphaFoldDB" id="A0A927GCH8"/>
<dbReference type="NCBIfam" id="TIGR04057">
    <property type="entry name" value="SusC_RagA_signa"/>
    <property type="match status" value="1"/>
</dbReference>
<dbReference type="GO" id="GO:0009279">
    <property type="term" value="C:cell outer membrane"/>
    <property type="evidence" value="ECO:0007669"/>
    <property type="project" value="UniProtKB-SubCell"/>
</dbReference>
<dbReference type="Proteomes" id="UP000653797">
    <property type="component" value="Unassembled WGS sequence"/>
</dbReference>
<evidence type="ECO:0000256" key="10">
    <source>
        <dbReference type="ARBA" id="ARBA00023170"/>
    </source>
</evidence>